<keyword evidence="3 7" id="KW-0862">Zinc</keyword>
<comment type="cofactor">
    <cofactor evidence="7">
        <name>Zn(2+)</name>
        <dbReference type="ChEBI" id="CHEBI:29105"/>
    </cofactor>
    <text evidence="7">Binds 1 zinc ion per subunit.</text>
</comment>
<keyword evidence="7" id="KW-0479">Metal-binding</keyword>
<dbReference type="GO" id="GO:0045892">
    <property type="term" value="P:negative regulation of DNA-templated transcription"/>
    <property type="evidence" value="ECO:0007669"/>
    <property type="project" value="TreeGrafter"/>
</dbReference>
<keyword evidence="5" id="KW-0238">DNA-binding</keyword>
<dbReference type="GO" id="GO:0003700">
    <property type="term" value="F:DNA-binding transcription factor activity"/>
    <property type="evidence" value="ECO:0007669"/>
    <property type="project" value="InterPro"/>
</dbReference>
<keyword evidence="10" id="KW-1185">Reference proteome</keyword>
<evidence type="ECO:0000256" key="3">
    <source>
        <dbReference type="ARBA" id="ARBA00022833"/>
    </source>
</evidence>
<dbReference type="Gene3D" id="1.10.10.10">
    <property type="entry name" value="Winged helix-like DNA-binding domain superfamily/Winged helix DNA-binding domain"/>
    <property type="match status" value="1"/>
</dbReference>
<evidence type="ECO:0000256" key="7">
    <source>
        <dbReference type="PIRSR" id="PIRSR602481-1"/>
    </source>
</evidence>
<dbReference type="STRING" id="204536.SULAZ_0795"/>
<evidence type="ECO:0000256" key="8">
    <source>
        <dbReference type="PIRSR" id="PIRSR602481-2"/>
    </source>
</evidence>
<dbReference type="AlphaFoldDB" id="C1DUI9"/>
<dbReference type="InterPro" id="IPR043135">
    <property type="entry name" value="Fur_C"/>
</dbReference>
<dbReference type="Proteomes" id="UP000001369">
    <property type="component" value="Chromosome"/>
</dbReference>
<name>C1DUI9_SULAA</name>
<keyword evidence="8" id="KW-0408">Iron</keyword>
<dbReference type="GO" id="GO:1900376">
    <property type="term" value="P:regulation of secondary metabolite biosynthetic process"/>
    <property type="evidence" value="ECO:0007669"/>
    <property type="project" value="TreeGrafter"/>
</dbReference>
<dbReference type="CDD" id="cd07153">
    <property type="entry name" value="Fur_like"/>
    <property type="match status" value="1"/>
</dbReference>
<dbReference type="Pfam" id="PF01475">
    <property type="entry name" value="FUR"/>
    <property type="match status" value="1"/>
</dbReference>
<comment type="similarity">
    <text evidence="1">Belongs to the Fur family.</text>
</comment>
<feature type="binding site" evidence="7">
    <location>
        <position position="91"/>
    </location>
    <ligand>
        <name>Zn(2+)</name>
        <dbReference type="ChEBI" id="CHEBI:29105"/>
    </ligand>
</feature>
<dbReference type="PANTHER" id="PTHR33202">
    <property type="entry name" value="ZINC UPTAKE REGULATION PROTEIN"/>
    <property type="match status" value="1"/>
</dbReference>
<evidence type="ECO:0000256" key="4">
    <source>
        <dbReference type="ARBA" id="ARBA00023015"/>
    </source>
</evidence>
<keyword evidence="2" id="KW-0678">Repressor</keyword>
<dbReference type="EMBL" id="CP001229">
    <property type="protein sequence ID" value="ACN99705.1"/>
    <property type="molecule type" value="Genomic_DNA"/>
</dbReference>
<feature type="binding site" evidence="8">
    <location>
        <position position="103"/>
    </location>
    <ligand>
        <name>Fe cation</name>
        <dbReference type="ChEBI" id="CHEBI:24875"/>
    </ligand>
</feature>
<gene>
    <name evidence="9" type="ordered locus">SULAZ_0795</name>
</gene>
<feature type="binding site" evidence="7">
    <location>
        <position position="128"/>
    </location>
    <ligand>
        <name>Zn(2+)</name>
        <dbReference type="ChEBI" id="CHEBI:29105"/>
    </ligand>
</feature>
<dbReference type="GO" id="GO:0008270">
    <property type="term" value="F:zinc ion binding"/>
    <property type="evidence" value="ECO:0007669"/>
    <property type="project" value="TreeGrafter"/>
</dbReference>
<protein>
    <submittedName>
        <fullName evidence="9">Ferric uptake regulator, Fur family</fullName>
    </submittedName>
</protein>
<keyword evidence="6" id="KW-0804">Transcription</keyword>
<dbReference type="OrthoDB" id="8659436at2"/>
<evidence type="ECO:0000256" key="5">
    <source>
        <dbReference type="ARBA" id="ARBA00023125"/>
    </source>
</evidence>
<dbReference type="InterPro" id="IPR002481">
    <property type="entry name" value="FUR"/>
</dbReference>
<sequence>MKKLAIPQGYKTTKQRKAILEVLEENITPMHAEDIYFKLKEKGIDISLSTIYRNLDMLQKQGLVIKAYMLNEDKARFGLSSKKNYLICQECKKIVIIDNCPFEKFKEELIEVHGFDILGHSIEVYGICPECKEKIKNDEKPSQENK</sequence>
<proteinExistence type="inferred from homology"/>
<evidence type="ECO:0000256" key="6">
    <source>
        <dbReference type="ARBA" id="ARBA00023163"/>
    </source>
</evidence>
<dbReference type="InterPro" id="IPR036390">
    <property type="entry name" value="WH_DNA-bd_sf"/>
</dbReference>
<evidence type="ECO:0000256" key="2">
    <source>
        <dbReference type="ARBA" id="ARBA00022491"/>
    </source>
</evidence>
<evidence type="ECO:0000313" key="10">
    <source>
        <dbReference type="Proteomes" id="UP000001369"/>
    </source>
</evidence>
<evidence type="ECO:0000256" key="1">
    <source>
        <dbReference type="ARBA" id="ARBA00007957"/>
    </source>
</evidence>
<comment type="cofactor">
    <cofactor evidence="8">
        <name>Mn(2+)</name>
        <dbReference type="ChEBI" id="CHEBI:29035"/>
    </cofactor>
    <cofactor evidence="8">
        <name>Fe(2+)</name>
        <dbReference type="ChEBI" id="CHEBI:29033"/>
    </cofactor>
    <text evidence="8">Binds 1 Mn(2+) or Fe(2+) ion per subunit.</text>
</comment>
<organism evidence="9 10">
    <name type="scientific">Sulfurihydrogenibium azorense (strain DSM 15241 / OCM 825 / Az-Fu1)</name>
    <dbReference type="NCBI Taxonomy" id="204536"/>
    <lineage>
        <taxon>Bacteria</taxon>
        <taxon>Pseudomonadati</taxon>
        <taxon>Aquificota</taxon>
        <taxon>Aquificia</taxon>
        <taxon>Aquificales</taxon>
        <taxon>Hydrogenothermaceae</taxon>
        <taxon>Sulfurihydrogenibium</taxon>
    </lineage>
</organism>
<feature type="binding site" evidence="7">
    <location>
        <position position="131"/>
    </location>
    <ligand>
        <name>Zn(2+)</name>
        <dbReference type="ChEBI" id="CHEBI:29105"/>
    </ligand>
</feature>
<accession>C1DUI9</accession>
<keyword evidence="4" id="KW-0805">Transcription regulation</keyword>
<dbReference type="KEGG" id="saf:SULAZ_0795"/>
<dbReference type="GO" id="GO:0000976">
    <property type="term" value="F:transcription cis-regulatory region binding"/>
    <property type="evidence" value="ECO:0007669"/>
    <property type="project" value="TreeGrafter"/>
</dbReference>
<dbReference type="InterPro" id="IPR036388">
    <property type="entry name" value="WH-like_DNA-bd_sf"/>
</dbReference>
<dbReference type="eggNOG" id="COG0735">
    <property type="taxonomic scope" value="Bacteria"/>
</dbReference>
<dbReference type="Gene3D" id="3.30.1490.190">
    <property type="match status" value="1"/>
</dbReference>
<dbReference type="HOGENOM" id="CLU_096072_3_1_0"/>
<feature type="binding site" evidence="7">
    <location>
        <position position="88"/>
    </location>
    <ligand>
        <name>Zn(2+)</name>
        <dbReference type="ChEBI" id="CHEBI:29105"/>
    </ligand>
</feature>
<reference evidence="9 10" key="1">
    <citation type="journal article" date="2009" name="J. Bacteriol.">
        <title>Complete and draft genome sequences of six members of the Aquificales.</title>
        <authorList>
            <person name="Reysenbach A.L."/>
            <person name="Hamamura N."/>
            <person name="Podar M."/>
            <person name="Griffiths E."/>
            <person name="Ferreira S."/>
            <person name="Hochstein R."/>
            <person name="Heidelberg J."/>
            <person name="Johnson J."/>
            <person name="Mead D."/>
            <person name="Pohorille A."/>
            <person name="Sarmiento M."/>
            <person name="Schweighofer K."/>
            <person name="Seshadri R."/>
            <person name="Voytek M.A."/>
        </authorList>
    </citation>
    <scope>NUCLEOTIDE SEQUENCE [LARGE SCALE GENOMIC DNA]</scope>
    <source>
        <strain evidence="10">Az-Fu1 / DSM 15241 / OCM 825</strain>
    </source>
</reference>
<feature type="binding site" evidence="8">
    <location>
        <position position="120"/>
    </location>
    <ligand>
        <name>Fe cation</name>
        <dbReference type="ChEBI" id="CHEBI:24875"/>
    </ligand>
</feature>
<dbReference type="PANTHER" id="PTHR33202:SF7">
    <property type="entry name" value="FERRIC UPTAKE REGULATION PROTEIN"/>
    <property type="match status" value="1"/>
</dbReference>
<evidence type="ECO:0000313" key="9">
    <source>
        <dbReference type="EMBL" id="ACN99705.1"/>
    </source>
</evidence>
<dbReference type="SUPFAM" id="SSF46785">
    <property type="entry name" value="Winged helix' DNA-binding domain"/>
    <property type="match status" value="1"/>
</dbReference>